<dbReference type="Gene3D" id="1.20.1260.10">
    <property type="match status" value="1"/>
</dbReference>
<dbReference type="PANTHER" id="PTHR38593">
    <property type="entry name" value="BLR2558 PROTEIN"/>
    <property type="match status" value="1"/>
</dbReference>
<dbReference type="EMBL" id="FXWL01000002">
    <property type="protein sequence ID" value="SMQ76510.1"/>
    <property type="molecule type" value="Genomic_DNA"/>
</dbReference>
<evidence type="ECO:0000313" key="3">
    <source>
        <dbReference type="Proteomes" id="UP000194469"/>
    </source>
</evidence>
<gene>
    <name evidence="2" type="ORF">SAMN06295984_1951</name>
</gene>
<dbReference type="GeneID" id="303001606"/>
<dbReference type="PANTHER" id="PTHR38593:SF1">
    <property type="entry name" value="BLR2558 PROTEIN"/>
    <property type="match status" value="1"/>
</dbReference>
<dbReference type="AlphaFoldDB" id="A0A1Y6FTN8"/>
<name>A0A1Y6FTN8_9SPHN</name>
<accession>A0A1Y6FTN8</accession>
<organism evidence="2 3">
    <name type="scientific">Sphingopyxis terrae subsp. ummariensis</name>
    <dbReference type="NCBI Taxonomy" id="429001"/>
    <lineage>
        <taxon>Bacteria</taxon>
        <taxon>Pseudomonadati</taxon>
        <taxon>Pseudomonadota</taxon>
        <taxon>Alphaproteobacteria</taxon>
        <taxon>Sphingomonadales</taxon>
        <taxon>Sphingomonadaceae</taxon>
        <taxon>Sphingopyxis</taxon>
    </lineage>
</organism>
<dbReference type="PROSITE" id="PS51257">
    <property type="entry name" value="PROKAR_LIPOPROTEIN"/>
    <property type="match status" value="1"/>
</dbReference>
<reference evidence="3" key="1">
    <citation type="submission" date="2017-04" db="EMBL/GenBank/DDBJ databases">
        <authorList>
            <person name="Varghese N."/>
            <person name="Submissions S."/>
        </authorList>
    </citation>
    <scope>NUCLEOTIDE SEQUENCE [LARGE SCALE GENOMIC DNA]</scope>
    <source>
        <strain evidence="3">UI2</strain>
    </source>
</reference>
<evidence type="ECO:0000259" key="1">
    <source>
        <dbReference type="Pfam" id="PF13628"/>
    </source>
</evidence>
<keyword evidence="3" id="KW-1185">Reference proteome</keyword>
<feature type="domain" description="DUF4142" evidence="1">
    <location>
        <begin position="58"/>
        <end position="189"/>
    </location>
</feature>
<dbReference type="RefSeq" id="WP_086456982.1">
    <property type="nucleotide sequence ID" value="NZ_FXWL01000002.1"/>
</dbReference>
<sequence length="199" mass="21277">MTRRFALSIATCLLLAACDAPERDPADARAADAANAPMMAAAGDTADQFPASSIDPQIFVDRVGASNSYEIDAARIALERTRSNAIRDFANRMIRDHGSAADKLEAAVKAHGNGVTFRPRLSAQDEADLAALREARDFDGLYLDQQRRAHEKALALLRGYANGKDSGALRSFAAEAAEMVEAHFDAVGELENGAREEAG</sequence>
<dbReference type="InterPro" id="IPR025419">
    <property type="entry name" value="DUF4142"/>
</dbReference>
<dbReference type="InterPro" id="IPR012347">
    <property type="entry name" value="Ferritin-like"/>
</dbReference>
<evidence type="ECO:0000313" key="2">
    <source>
        <dbReference type="EMBL" id="SMQ76510.1"/>
    </source>
</evidence>
<proteinExistence type="predicted"/>
<dbReference type="Pfam" id="PF13628">
    <property type="entry name" value="DUF4142"/>
    <property type="match status" value="1"/>
</dbReference>
<protein>
    <submittedName>
        <fullName evidence="2">Putative membrane protein</fullName>
    </submittedName>
</protein>
<dbReference type="Proteomes" id="UP000194469">
    <property type="component" value="Unassembled WGS sequence"/>
</dbReference>